<keyword evidence="4" id="KW-1185">Reference proteome</keyword>
<dbReference type="GO" id="GO:0009893">
    <property type="term" value="P:positive regulation of metabolic process"/>
    <property type="evidence" value="ECO:0007669"/>
    <property type="project" value="UniProtKB-ARBA"/>
</dbReference>
<dbReference type="InterPro" id="IPR040213">
    <property type="entry name" value="GIR2-like"/>
</dbReference>
<dbReference type="CDD" id="cd23823">
    <property type="entry name" value="RWD_GCN2"/>
    <property type="match status" value="1"/>
</dbReference>
<dbReference type="GO" id="GO:0033554">
    <property type="term" value="P:cellular response to stress"/>
    <property type="evidence" value="ECO:0007669"/>
    <property type="project" value="UniProtKB-ARBA"/>
</dbReference>
<evidence type="ECO:0000313" key="3">
    <source>
        <dbReference type="EMBL" id="KAL1525264.1"/>
    </source>
</evidence>
<organism evidence="3 4">
    <name type="scientific">Prymnesium parvum</name>
    <name type="common">Toxic golden alga</name>
    <dbReference type="NCBI Taxonomy" id="97485"/>
    <lineage>
        <taxon>Eukaryota</taxon>
        <taxon>Haptista</taxon>
        <taxon>Haptophyta</taxon>
        <taxon>Prymnesiophyceae</taxon>
        <taxon>Prymnesiales</taxon>
        <taxon>Prymnesiaceae</taxon>
        <taxon>Prymnesium</taxon>
    </lineage>
</organism>
<dbReference type="PROSITE" id="PS50908">
    <property type="entry name" value="RWD"/>
    <property type="match status" value="1"/>
</dbReference>
<dbReference type="SMART" id="SM00591">
    <property type="entry name" value="RWD"/>
    <property type="match status" value="1"/>
</dbReference>
<dbReference type="GO" id="GO:0051246">
    <property type="term" value="P:regulation of protein metabolic process"/>
    <property type="evidence" value="ECO:0007669"/>
    <property type="project" value="UniProtKB-ARBA"/>
</dbReference>
<accession>A0AB34JYD2</accession>
<dbReference type="Gene3D" id="3.10.110.10">
    <property type="entry name" value="Ubiquitin Conjugating Enzyme"/>
    <property type="match status" value="1"/>
</dbReference>
<feature type="compositionally biased region" description="Acidic residues" evidence="1">
    <location>
        <begin position="291"/>
        <end position="307"/>
    </location>
</feature>
<reference evidence="3 4" key="1">
    <citation type="journal article" date="2024" name="Science">
        <title>Giant polyketide synthase enzymes in the biosynthesis of giant marine polyether toxins.</title>
        <authorList>
            <person name="Fallon T.R."/>
            <person name="Shende V.V."/>
            <person name="Wierzbicki I.H."/>
            <person name="Pendleton A.L."/>
            <person name="Watervoot N.F."/>
            <person name="Auber R.P."/>
            <person name="Gonzalez D.J."/>
            <person name="Wisecaver J.H."/>
            <person name="Moore B.S."/>
        </authorList>
    </citation>
    <scope>NUCLEOTIDE SEQUENCE [LARGE SCALE GENOMIC DNA]</scope>
    <source>
        <strain evidence="3 4">12B1</strain>
    </source>
</reference>
<evidence type="ECO:0000256" key="1">
    <source>
        <dbReference type="SAM" id="MobiDB-lite"/>
    </source>
</evidence>
<feature type="region of interest" description="Disordered" evidence="1">
    <location>
        <begin position="136"/>
        <end position="172"/>
    </location>
</feature>
<sequence length="307" mass="33428">MEHAEEQAMELEALEAIYMEDFTRVEGADPPAFTLKLVPVTGAGDDVNHVCVSLSVAYTPKYPEAPPELKVFAVKGLDEAQLAELQDLVVGASKSEALAGTAMVYAIVEQAQEWLAQHNHPDRDLHAEMLARLEDTGNRAEVEEPTTEEQRQSLRDRVKAARKEPVAEGDWRGDPQELAVSETQTPVTVETFSAWRAKRAEMERKEMEAAAAAAGQSKKSKTENLSALAGLTGRQIFERSGGEELALQDAGMLEEGEEDSMALPREAVQEAGENDEREGDHAGGGDVLAEVGDEGLFEDDDLPEDLE</sequence>
<evidence type="ECO:0000313" key="4">
    <source>
        <dbReference type="Proteomes" id="UP001515480"/>
    </source>
</evidence>
<proteinExistence type="predicted"/>
<dbReference type="GO" id="GO:0010468">
    <property type="term" value="P:regulation of gene expression"/>
    <property type="evidence" value="ECO:0007669"/>
    <property type="project" value="UniProtKB-ARBA"/>
</dbReference>
<dbReference type="Pfam" id="PF05773">
    <property type="entry name" value="RWD"/>
    <property type="match status" value="1"/>
</dbReference>
<comment type="caution">
    <text evidence="3">The sequence shown here is derived from an EMBL/GenBank/DDBJ whole genome shotgun (WGS) entry which is preliminary data.</text>
</comment>
<dbReference type="FunFam" id="3.10.110.10:FF:000050">
    <property type="entry name" value="eIF-2-alpha kinase GCN2"/>
    <property type="match status" value="1"/>
</dbReference>
<name>A0AB34JYD2_PRYPA</name>
<dbReference type="Pfam" id="PF16543">
    <property type="entry name" value="DFRP_C"/>
    <property type="match status" value="1"/>
</dbReference>
<protein>
    <recommendedName>
        <fullName evidence="2">RWD domain-containing protein</fullName>
    </recommendedName>
</protein>
<feature type="region of interest" description="Disordered" evidence="1">
    <location>
        <begin position="242"/>
        <end position="307"/>
    </location>
</feature>
<dbReference type="Proteomes" id="UP001515480">
    <property type="component" value="Unassembled WGS sequence"/>
</dbReference>
<gene>
    <name evidence="3" type="ORF">AB1Y20_020129</name>
</gene>
<dbReference type="Gene3D" id="6.20.400.10">
    <property type="match status" value="1"/>
</dbReference>
<evidence type="ECO:0000259" key="2">
    <source>
        <dbReference type="PROSITE" id="PS50908"/>
    </source>
</evidence>
<dbReference type="InterPro" id="IPR016135">
    <property type="entry name" value="UBQ-conjugating_enzyme/RWD"/>
</dbReference>
<dbReference type="EMBL" id="JBGBPQ010000004">
    <property type="protein sequence ID" value="KAL1525264.1"/>
    <property type="molecule type" value="Genomic_DNA"/>
</dbReference>
<dbReference type="PANTHER" id="PTHR12292">
    <property type="entry name" value="RWD DOMAIN-CONTAINING PROTEIN"/>
    <property type="match status" value="1"/>
</dbReference>
<dbReference type="SUPFAM" id="SSF54495">
    <property type="entry name" value="UBC-like"/>
    <property type="match status" value="1"/>
</dbReference>
<feature type="domain" description="RWD" evidence="2">
    <location>
        <begin position="9"/>
        <end position="118"/>
    </location>
</feature>
<dbReference type="AlphaFoldDB" id="A0AB34JYD2"/>
<dbReference type="InterPro" id="IPR006575">
    <property type="entry name" value="RWD_dom"/>
</dbReference>
<dbReference type="InterPro" id="IPR032378">
    <property type="entry name" value="ZC3H15/TMA46_C"/>
</dbReference>